<protein>
    <submittedName>
        <fullName evidence="1">Uncharacterized protein</fullName>
    </submittedName>
</protein>
<comment type="caution">
    <text evidence="1">The sequence shown here is derived from an EMBL/GenBank/DDBJ whole genome shotgun (WGS) entry which is preliminary data.</text>
</comment>
<dbReference type="EMBL" id="JABEZZ010000008">
    <property type="protein sequence ID" value="MBA0592824.1"/>
    <property type="molecule type" value="Genomic_DNA"/>
</dbReference>
<gene>
    <name evidence="1" type="ORF">Gorai_009795</name>
</gene>
<evidence type="ECO:0000313" key="2">
    <source>
        <dbReference type="Proteomes" id="UP000593578"/>
    </source>
</evidence>
<organism evidence="1 2">
    <name type="scientific">Gossypium raimondii</name>
    <name type="common">Peruvian cotton</name>
    <name type="synonym">Gossypium klotzschianum subsp. raimondii</name>
    <dbReference type="NCBI Taxonomy" id="29730"/>
    <lineage>
        <taxon>Eukaryota</taxon>
        <taxon>Viridiplantae</taxon>
        <taxon>Streptophyta</taxon>
        <taxon>Embryophyta</taxon>
        <taxon>Tracheophyta</taxon>
        <taxon>Spermatophyta</taxon>
        <taxon>Magnoliopsida</taxon>
        <taxon>eudicotyledons</taxon>
        <taxon>Gunneridae</taxon>
        <taxon>Pentapetalae</taxon>
        <taxon>rosids</taxon>
        <taxon>malvids</taxon>
        <taxon>Malvales</taxon>
        <taxon>Malvaceae</taxon>
        <taxon>Malvoideae</taxon>
        <taxon>Gossypium</taxon>
    </lineage>
</organism>
<dbReference type="Proteomes" id="UP000593578">
    <property type="component" value="Unassembled WGS sequence"/>
</dbReference>
<feature type="non-terminal residue" evidence="1">
    <location>
        <position position="99"/>
    </location>
</feature>
<dbReference type="AlphaFoldDB" id="A0A7J8PU56"/>
<accession>A0A7J8PU56</accession>
<reference evidence="1 2" key="1">
    <citation type="journal article" date="2019" name="Genome Biol. Evol.">
        <title>Insights into the evolution of the New World diploid cottons (Gossypium, subgenus Houzingenia) based on genome sequencing.</title>
        <authorList>
            <person name="Grover C.E."/>
            <person name="Arick M.A. 2nd"/>
            <person name="Thrash A."/>
            <person name="Conover J.L."/>
            <person name="Sanders W.S."/>
            <person name="Peterson D.G."/>
            <person name="Frelichowski J.E."/>
            <person name="Scheffler J.A."/>
            <person name="Scheffler B.E."/>
            <person name="Wendel J.F."/>
        </authorList>
    </citation>
    <scope>NUCLEOTIDE SEQUENCE [LARGE SCALE GENOMIC DNA]</scope>
    <source>
        <strain evidence="1">8</strain>
        <tissue evidence="1">Leaf</tissue>
    </source>
</reference>
<evidence type="ECO:0000313" key="1">
    <source>
        <dbReference type="EMBL" id="MBA0592824.1"/>
    </source>
</evidence>
<name>A0A7J8PU56_GOSRA</name>
<sequence>MATWWSKINFDVPDFEFLPSTSLIVCLCWSIWNSRNNWSFRELKDDPIRIYEKLLKAFLNLWRQPLQPGNLPQEPRQEKCTSLPLHQMWLRFTATLLLS</sequence>
<proteinExistence type="predicted"/>